<dbReference type="InParanoid" id="A0A409WD90"/>
<dbReference type="AlphaFoldDB" id="A0A409WD90"/>
<dbReference type="EMBL" id="NHYE01005157">
    <property type="protein sequence ID" value="PPQ76459.1"/>
    <property type="molecule type" value="Genomic_DNA"/>
</dbReference>
<organism evidence="1 2">
    <name type="scientific">Gymnopilus dilepis</name>
    <dbReference type="NCBI Taxonomy" id="231916"/>
    <lineage>
        <taxon>Eukaryota</taxon>
        <taxon>Fungi</taxon>
        <taxon>Dikarya</taxon>
        <taxon>Basidiomycota</taxon>
        <taxon>Agaricomycotina</taxon>
        <taxon>Agaricomycetes</taxon>
        <taxon>Agaricomycetidae</taxon>
        <taxon>Agaricales</taxon>
        <taxon>Agaricineae</taxon>
        <taxon>Hymenogastraceae</taxon>
        <taxon>Gymnopilus</taxon>
    </lineage>
</organism>
<proteinExistence type="predicted"/>
<evidence type="ECO:0000313" key="2">
    <source>
        <dbReference type="Proteomes" id="UP000284706"/>
    </source>
</evidence>
<dbReference type="Proteomes" id="UP000284706">
    <property type="component" value="Unassembled WGS sequence"/>
</dbReference>
<keyword evidence="2" id="KW-1185">Reference proteome</keyword>
<feature type="non-terminal residue" evidence="1">
    <location>
        <position position="281"/>
    </location>
</feature>
<dbReference type="OrthoDB" id="3014753at2759"/>
<reference evidence="1 2" key="1">
    <citation type="journal article" date="2018" name="Evol. Lett.">
        <title>Horizontal gene cluster transfer increased hallucinogenic mushroom diversity.</title>
        <authorList>
            <person name="Reynolds H.T."/>
            <person name="Vijayakumar V."/>
            <person name="Gluck-Thaler E."/>
            <person name="Korotkin H.B."/>
            <person name="Matheny P.B."/>
            <person name="Slot J.C."/>
        </authorList>
    </citation>
    <scope>NUCLEOTIDE SEQUENCE [LARGE SCALE GENOMIC DNA]</scope>
    <source>
        <strain evidence="1 2">SRW20</strain>
    </source>
</reference>
<name>A0A409WD90_9AGAR</name>
<comment type="caution">
    <text evidence="1">The sequence shown here is derived from an EMBL/GenBank/DDBJ whole genome shotgun (WGS) entry which is preliminary data.</text>
</comment>
<gene>
    <name evidence="1" type="ORF">CVT26_012895</name>
</gene>
<sequence>MSRYTRLHNPPTYQPFPAPPELPFIPSPVNKLGIQDGIYSYSSTGFSLMGYRPKRPSELLAAMSEQYDEKEYDRYGQEKRGSRGKKKQKQFFKAHLTWYGIEYDENDSRQELEEKLWNAMSARPPPTLPQEIFDIEAVMRERWMNASEARNREIAETLVQQGHTIYNSPLLADVTGLTSLTDDFFTDPRAFLRKHFPPTAPRTHVVVLMGVDTASDCEVDVYEWACDVFKLRVEKVENNRGRGFNRGRYADFVIGRDPGSVRAKAEEIRAGNASASGARFR</sequence>
<accession>A0A409WD90</accession>
<evidence type="ECO:0000313" key="1">
    <source>
        <dbReference type="EMBL" id="PPQ76459.1"/>
    </source>
</evidence>
<protein>
    <submittedName>
        <fullName evidence="1">Uncharacterized protein</fullName>
    </submittedName>
</protein>